<dbReference type="AlphaFoldDB" id="A0A6C0HCI7"/>
<accession>A0A6C0HCI7</accession>
<dbReference type="PANTHER" id="PTHR11477:SF0">
    <property type="entry name" value="IP08861P-RELATED"/>
    <property type="match status" value="1"/>
</dbReference>
<dbReference type="PANTHER" id="PTHR11477">
    <property type="entry name" value="TRANSCRIPTION FACTOR S-II ZINC FINGER DOMAIN-CONTAINING PROTEIN"/>
    <property type="match status" value="1"/>
</dbReference>
<dbReference type="Pfam" id="PF07500">
    <property type="entry name" value="TFIIS_M"/>
    <property type="match status" value="1"/>
</dbReference>
<evidence type="ECO:0000259" key="5">
    <source>
        <dbReference type="PROSITE" id="PS51321"/>
    </source>
</evidence>
<dbReference type="CDD" id="cd13749">
    <property type="entry name" value="Zn-ribbon_TFIIS"/>
    <property type="match status" value="1"/>
</dbReference>
<dbReference type="EMBL" id="MN739922">
    <property type="protein sequence ID" value="QHT77855.1"/>
    <property type="molecule type" value="Genomic_DNA"/>
</dbReference>
<evidence type="ECO:0000313" key="6">
    <source>
        <dbReference type="EMBL" id="QHT77855.1"/>
    </source>
</evidence>
<keyword evidence="1" id="KW-0479">Metal-binding</keyword>
<feature type="domain" description="TFIIS central" evidence="5">
    <location>
        <begin position="13"/>
        <end position="130"/>
    </location>
</feature>
<dbReference type="PROSITE" id="PS51133">
    <property type="entry name" value="ZF_TFIIS_2"/>
    <property type="match status" value="1"/>
</dbReference>
<dbReference type="InterPro" id="IPR001222">
    <property type="entry name" value="Znf_TFIIS"/>
</dbReference>
<dbReference type="SUPFAM" id="SSF46942">
    <property type="entry name" value="Elongation factor TFIIS domain 2"/>
    <property type="match status" value="1"/>
</dbReference>
<dbReference type="PROSITE" id="PS00466">
    <property type="entry name" value="ZF_TFIIS_1"/>
    <property type="match status" value="1"/>
</dbReference>
<dbReference type="SUPFAM" id="SSF57783">
    <property type="entry name" value="Zinc beta-ribbon"/>
    <property type="match status" value="1"/>
</dbReference>
<reference evidence="6" key="1">
    <citation type="journal article" date="2020" name="Nature">
        <title>Giant virus diversity and host interactions through global metagenomics.</title>
        <authorList>
            <person name="Schulz F."/>
            <person name="Roux S."/>
            <person name="Paez-Espino D."/>
            <person name="Jungbluth S."/>
            <person name="Walsh D.A."/>
            <person name="Denef V.J."/>
            <person name="McMahon K.D."/>
            <person name="Konstantinidis K.T."/>
            <person name="Eloe-Fadrosh E.A."/>
            <person name="Kyrpides N.C."/>
            <person name="Woyke T."/>
        </authorList>
    </citation>
    <scope>NUCLEOTIDE SEQUENCE</scope>
    <source>
        <strain evidence="6">GVMAG-M-3300023179-90</strain>
    </source>
</reference>
<evidence type="ECO:0008006" key="7">
    <source>
        <dbReference type="Google" id="ProtNLM"/>
    </source>
</evidence>
<dbReference type="Pfam" id="PF01096">
    <property type="entry name" value="Zn_ribbon_TFIIS"/>
    <property type="match status" value="1"/>
</dbReference>
<dbReference type="GO" id="GO:0005634">
    <property type="term" value="C:nucleus"/>
    <property type="evidence" value="ECO:0007669"/>
    <property type="project" value="TreeGrafter"/>
</dbReference>
<sequence>MTTIFSVQNPDVFRENVRKKIEPIVEDETNATNLEKAIFNYAIKEATSRKIIKKWDNPYFAQLYLDRLRTIYFNLKKPELLEQIKNGEITPQTLAFMTHQEMDPAHWKELIERKTKRDASKFTTNLQASTDMFTCKKCRSKKCTFYELQTRSADEPATIFVTCLDCGKHWKG</sequence>
<dbReference type="PROSITE" id="PS51321">
    <property type="entry name" value="TFIIS_CENTRAL"/>
    <property type="match status" value="1"/>
</dbReference>
<dbReference type="Gene3D" id="2.20.25.10">
    <property type="match status" value="1"/>
</dbReference>
<evidence type="ECO:0000256" key="3">
    <source>
        <dbReference type="ARBA" id="ARBA00022833"/>
    </source>
</evidence>
<dbReference type="SMART" id="SM00440">
    <property type="entry name" value="ZnF_C2C2"/>
    <property type="match status" value="1"/>
</dbReference>
<dbReference type="GO" id="GO:0003676">
    <property type="term" value="F:nucleic acid binding"/>
    <property type="evidence" value="ECO:0007669"/>
    <property type="project" value="InterPro"/>
</dbReference>
<dbReference type="InterPro" id="IPR036575">
    <property type="entry name" value="TFIIS_cen_dom_sf"/>
</dbReference>
<keyword evidence="2" id="KW-0863">Zinc-finger</keyword>
<proteinExistence type="predicted"/>
<evidence type="ECO:0000256" key="2">
    <source>
        <dbReference type="ARBA" id="ARBA00022771"/>
    </source>
</evidence>
<name>A0A6C0HCI7_9ZZZZ</name>
<evidence type="ECO:0000259" key="4">
    <source>
        <dbReference type="PROSITE" id="PS51133"/>
    </source>
</evidence>
<dbReference type="GO" id="GO:0008270">
    <property type="term" value="F:zinc ion binding"/>
    <property type="evidence" value="ECO:0007669"/>
    <property type="project" value="UniProtKB-KW"/>
</dbReference>
<dbReference type="Gene3D" id="1.10.472.30">
    <property type="entry name" value="Transcription elongation factor S-II, central domain"/>
    <property type="match status" value="1"/>
</dbReference>
<dbReference type="GO" id="GO:0006351">
    <property type="term" value="P:DNA-templated transcription"/>
    <property type="evidence" value="ECO:0007669"/>
    <property type="project" value="InterPro"/>
</dbReference>
<dbReference type="InterPro" id="IPR003618">
    <property type="entry name" value="TFIIS_cen_dom"/>
</dbReference>
<feature type="domain" description="TFIIS-type" evidence="4">
    <location>
        <begin position="131"/>
        <end position="171"/>
    </location>
</feature>
<evidence type="ECO:0000256" key="1">
    <source>
        <dbReference type="ARBA" id="ARBA00022723"/>
    </source>
</evidence>
<dbReference type="InterPro" id="IPR035100">
    <property type="entry name" value="TF_IIS-typ"/>
</dbReference>
<protein>
    <recommendedName>
        <fullName evidence="7">TFIIS-type domain-containing protein</fullName>
    </recommendedName>
</protein>
<organism evidence="6">
    <name type="scientific">viral metagenome</name>
    <dbReference type="NCBI Taxonomy" id="1070528"/>
    <lineage>
        <taxon>unclassified sequences</taxon>
        <taxon>metagenomes</taxon>
        <taxon>organismal metagenomes</taxon>
    </lineage>
</organism>
<dbReference type="PIRSF" id="PIRSF006704">
    <property type="entry name" value="TF_IIS"/>
    <property type="match status" value="1"/>
</dbReference>
<keyword evidence="3" id="KW-0862">Zinc</keyword>